<gene>
    <name evidence="3" type="ORF">NDI37_12780</name>
</gene>
<accession>A0ABV0JRR3</accession>
<dbReference type="Pfam" id="PF03808">
    <property type="entry name" value="Glyco_tran_WecG"/>
    <property type="match status" value="1"/>
</dbReference>
<name>A0ABV0JRR3_9CYAN</name>
<organism evidence="3 4">
    <name type="scientific">Funiculus sociatus GB2-A5</name>
    <dbReference type="NCBI Taxonomy" id="2933946"/>
    <lineage>
        <taxon>Bacteria</taxon>
        <taxon>Bacillati</taxon>
        <taxon>Cyanobacteriota</taxon>
        <taxon>Cyanophyceae</taxon>
        <taxon>Coleofasciculales</taxon>
        <taxon>Coleofasciculaceae</taxon>
        <taxon>Funiculus</taxon>
    </lineage>
</organism>
<protein>
    <submittedName>
        <fullName evidence="3">WecB/TagA/CpsF family glycosyltransferase</fullName>
    </submittedName>
</protein>
<keyword evidence="4" id="KW-1185">Reference proteome</keyword>
<comment type="caution">
    <text evidence="3">The sequence shown here is derived from an EMBL/GenBank/DDBJ whole genome shotgun (WGS) entry which is preliminary data.</text>
</comment>
<dbReference type="Proteomes" id="UP001442494">
    <property type="component" value="Unassembled WGS sequence"/>
</dbReference>
<dbReference type="EMBL" id="JAMPKK010000024">
    <property type="protein sequence ID" value="MEP0865342.1"/>
    <property type="molecule type" value="Genomic_DNA"/>
</dbReference>
<keyword evidence="2" id="KW-0808">Transferase</keyword>
<dbReference type="CDD" id="cd06533">
    <property type="entry name" value="Glyco_transf_WecG_TagA"/>
    <property type="match status" value="1"/>
</dbReference>
<evidence type="ECO:0000256" key="1">
    <source>
        <dbReference type="ARBA" id="ARBA00022676"/>
    </source>
</evidence>
<keyword evidence="1" id="KW-0328">Glycosyltransferase</keyword>
<dbReference type="PANTHER" id="PTHR34136">
    <property type="match status" value="1"/>
</dbReference>
<sequence>MKNIYNFKTKMNIRTFISPPSKTNVLGIGVSRTNYKESTDFIIQSAQLNQSCTVAATNVHSITSAYLDPDGYGEQLKRFTLVTPDGQPVRWALNLLRDSDEEVLADRVRGPELMLQICEQAAVKGISIFLYGSKETVLESLQIKLKQKFPELIIAGVISPPFRPLTPEEDAAYTEEIRKSGAGIVFVSLGCPRQEAWTFEHRYQLKCPIIAVGAAFDFHSGNIPEAPAWMQWAGLEWLFRLCKEPKRLWKRYLLLNPLYLILLTLQLVKLLPIDEESTVESGTVEHPEQAIDRRL</sequence>
<dbReference type="InterPro" id="IPR004629">
    <property type="entry name" value="WecG_TagA_CpsF"/>
</dbReference>
<reference evidence="3 4" key="1">
    <citation type="submission" date="2022-04" db="EMBL/GenBank/DDBJ databases">
        <title>Positive selection, recombination, and allopatry shape intraspecific diversity of widespread and dominant cyanobacteria.</title>
        <authorList>
            <person name="Wei J."/>
            <person name="Shu W."/>
            <person name="Hu C."/>
        </authorList>
    </citation>
    <scope>NUCLEOTIDE SEQUENCE [LARGE SCALE GENOMIC DNA]</scope>
    <source>
        <strain evidence="3 4">GB2-A5</strain>
    </source>
</reference>
<evidence type="ECO:0000313" key="4">
    <source>
        <dbReference type="Proteomes" id="UP001442494"/>
    </source>
</evidence>
<evidence type="ECO:0000256" key="2">
    <source>
        <dbReference type="ARBA" id="ARBA00022679"/>
    </source>
</evidence>
<dbReference type="PANTHER" id="PTHR34136:SF1">
    <property type="entry name" value="UDP-N-ACETYL-D-MANNOSAMINURONIC ACID TRANSFERASE"/>
    <property type="match status" value="1"/>
</dbReference>
<dbReference type="RefSeq" id="WP_348253488.1">
    <property type="nucleotide sequence ID" value="NZ_JAMPKK010000024.1"/>
</dbReference>
<dbReference type="NCBIfam" id="TIGR00696">
    <property type="entry name" value="wecG_tagA_cpsF"/>
    <property type="match status" value="1"/>
</dbReference>
<proteinExistence type="predicted"/>
<evidence type="ECO:0000313" key="3">
    <source>
        <dbReference type="EMBL" id="MEP0865342.1"/>
    </source>
</evidence>